<sequence>MALGHPPGLMESPGRRNGFGGPSPRGTGRGDGGKFFIVLPEWFFDSEPLQEGKLVLQLAGFIVAKNPRSSHFPPSPLRGIHERATITECLKIPMSGPEEGEGLRRILEGHPMDMMAAGQPKQASSQFFLNPNTSTFSPCQC</sequence>
<evidence type="ECO:0000313" key="3">
    <source>
        <dbReference type="Proteomes" id="UP000770661"/>
    </source>
</evidence>
<protein>
    <submittedName>
        <fullName evidence="2">Uncharacterized protein</fullName>
    </submittedName>
</protein>
<dbReference type="AlphaFoldDB" id="A0A8J8WCG6"/>
<accession>A0A8J8WCG6</accession>
<feature type="region of interest" description="Disordered" evidence="1">
    <location>
        <begin position="1"/>
        <end position="31"/>
    </location>
</feature>
<comment type="caution">
    <text evidence="2">The sequence shown here is derived from an EMBL/GenBank/DDBJ whole genome shotgun (WGS) entry which is preliminary data.</text>
</comment>
<dbReference type="EMBL" id="JACEEZ010026291">
    <property type="protein sequence ID" value="KAG0693584.1"/>
    <property type="molecule type" value="Genomic_DNA"/>
</dbReference>
<keyword evidence="3" id="KW-1185">Reference proteome</keyword>
<reference evidence="2" key="1">
    <citation type="submission" date="2020-07" db="EMBL/GenBank/DDBJ databases">
        <title>The High-quality genome of the commercially important snow crab, Chionoecetes opilio.</title>
        <authorList>
            <person name="Jeong J.-H."/>
            <person name="Ryu S."/>
        </authorList>
    </citation>
    <scope>NUCLEOTIDE SEQUENCE</scope>
    <source>
        <strain evidence="2">MADBK_172401_WGS</strain>
        <tissue evidence="2">Digestive gland</tissue>
    </source>
</reference>
<name>A0A8J8WCG6_CHIOP</name>
<organism evidence="2 3">
    <name type="scientific">Chionoecetes opilio</name>
    <name type="common">Atlantic snow crab</name>
    <name type="synonym">Cancer opilio</name>
    <dbReference type="NCBI Taxonomy" id="41210"/>
    <lineage>
        <taxon>Eukaryota</taxon>
        <taxon>Metazoa</taxon>
        <taxon>Ecdysozoa</taxon>
        <taxon>Arthropoda</taxon>
        <taxon>Crustacea</taxon>
        <taxon>Multicrustacea</taxon>
        <taxon>Malacostraca</taxon>
        <taxon>Eumalacostraca</taxon>
        <taxon>Eucarida</taxon>
        <taxon>Decapoda</taxon>
        <taxon>Pleocyemata</taxon>
        <taxon>Brachyura</taxon>
        <taxon>Eubrachyura</taxon>
        <taxon>Majoidea</taxon>
        <taxon>Majidae</taxon>
        <taxon>Chionoecetes</taxon>
    </lineage>
</organism>
<gene>
    <name evidence="2" type="ORF">GWK47_027449</name>
</gene>
<proteinExistence type="predicted"/>
<evidence type="ECO:0000256" key="1">
    <source>
        <dbReference type="SAM" id="MobiDB-lite"/>
    </source>
</evidence>
<evidence type="ECO:0000313" key="2">
    <source>
        <dbReference type="EMBL" id="KAG0693584.1"/>
    </source>
</evidence>
<feature type="compositionally biased region" description="Gly residues" evidence="1">
    <location>
        <begin position="17"/>
        <end position="30"/>
    </location>
</feature>
<dbReference type="Proteomes" id="UP000770661">
    <property type="component" value="Unassembled WGS sequence"/>
</dbReference>